<gene>
    <name evidence="1" type="ORF">Tci_901686</name>
</gene>
<organism evidence="1">
    <name type="scientific">Tanacetum cinerariifolium</name>
    <name type="common">Dalmatian daisy</name>
    <name type="synonym">Chrysanthemum cinerariifolium</name>
    <dbReference type="NCBI Taxonomy" id="118510"/>
    <lineage>
        <taxon>Eukaryota</taxon>
        <taxon>Viridiplantae</taxon>
        <taxon>Streptophyta</taxon>
        <taxon>Embryophyta</taxon>
        <taxon>Tracheophyta</taxon>
        <taxon>Spermatophyta</taxon>
        <taxon>Magnoliopsida</taxon>
        <taxon>eudicotyledons</taxon>
        <taxon>Gunneridae</taxon>
        <taxon>Pentapetalae</taxon>
        <taxon>asterids</taxon>
        <taxon>campanulids</taxon>
        <taxon>Asterales</taxon>
        <taxon>Asteraceae</taxon>
        <taxon>Asteroideae</taxon>
        <taxon>Anthemideae</taxon>
        <taxon>Anthemidinae</taxon>
        <taxon>Tanacetum</taxon>
    </lineage>
</organism>
<feature type="non-terminal residue" evidence="1">
    <location>
        <position position="1"/>
    </location>
</feature>
<evidence type="ECO:0000313" key="1">
    <source>
        <dbReference type="EMBL" id="GFD29717.1"/>
    </source>
</evidence>
<dbReference type="AlphaFoldDB" id="A0A699V3S7"/>
<accession>A0A699V3S7</accession>
<comment type="caution">
    <text evidence="1">The sequence shown here is derived from an EMBL/GenBank/DDBJ whole genome shotgun (WGS) entry which is preliminary data.</text>
</comment>
<reference evidence="1" key="1">
    <citation type="journal article" date="2019" name="Sci. Rep.">
        <title>Draft genome of Tanacetum cinerariifolium, the natural source of mosquito coil.</title>
        <authorList>
            <person name="Yamashiro T."/>
            <person name="Shiraishi A."/>
            <person name="Satake H."/>
            <person name="Nakayama K."/>
        </authorList>
    </citation>
    <scope>NUCLEOTIDE SEQUENCE</scope>
</reference>
<sequence>CDYICEPYRFKNGITIWPTCSLDVDGFCNGGELHGMVRVGSVTYFQDYKWYDELVDGKLKDETLAFKAKVEESWGNGTPGVMKFCTWLINSFGNFHELEYNVLVKLQECWWKINGDKVAPFTRSENYRHGPYANIKTKWARQLHRGSLSTSQSIYSWISFFRLIISLVEIMT</sequence>
<name>A0A699V3S7_TANCI</name>
<dbReference type="EMBL" id="BKCJ011397361">
    <property type="protein sequence ID" value="GFD29717.1"/>
    <property type="molecule type" value="Genomic_DNA"/>
</dbReference>
<protein>
    <submittedName>
        <fullName evidence="1">Uncharacterized protein</fullName>
    </submittedName>
</protein>
<proteinExistence type="predicted"/>